<keyword evidence="2" id="KW-1185">Reference proteome</keyword>
<dbReference type="AlphaFoldDB" id="A0A917S5S5"/>
<dbReference type="Proteomes" id="UP000613840">
    <property type="component" value="Unassembled WGS sequence"/>
</dbReference>
<reference evidence="1" key="2">
    <citation type="submission" date="2020-09" db="EMBL/GenBank/DDBJ databases">
        <authorList>
            <person name="Sun Q."/>
            <person name="Zhou Y."/>
        </authorList>
    </citation>
    <scope>NUCLEOTIDE SEQUENCE</scope>
    <source>
        <strain evidence="1">CGMCC 4.7306</strain>
    </source>
</reference>
<sequence length="85" mass="8294">MIVILPVDIVITAVAVPLIFTPVLGGGLTGRAGVPVSVYSQSTGAAFGDAAVVAAGEVAPAPVPGCWPQPASHSTAAIMITATAR</sequence>
<reference evidence="1" key="1">
    <citation type="journal article" date="2014" name="Int. J. Syst. Evol. Microbiol.">
        <title>Complete genome sequence of Corynebacterium casei LMG S-19264T (=DSM 44701T), isolated from a smear-ripened cheese.</title>
        <authorList>
            <consortium name="US DOE Joint Genome Institute (JGI-PGF)"/>
            <person name="Walter F."/>
            <person name="Albersmeier A."/>
            <person name="Kalinowski J."/>
            <person name="Ruckert C."/>
        </authorList>
    </citation>
    <scope>NUCLEOTIDE SEQUENCE</scope>
    <source>
        <strain evidence="1">CGMCC 4.7306</strain>
    </source>
</reference>
<protein>
    <submittedName>
        <fullName evidence="1">Uncharacterized protein</fullName>
    </submittedName>
</protein>
<accession>A0A917S5S5</accession>
<evidence type="ECO:0000313" key="1">
    <source>
        <dbReference type="EMBL" id="GGL55328.1"/>
    </source>
</evidence>
<gene>
    <name evidence="1" type="ORF">GCM10011575_12190</name>
</gene>
<evidence type="ECO:0000313" key="2">
    <source>
        <dbReference type="Proteomes" id="UP000613840"/>
    </source>
</evidence>
<organism evidence="1 2">
    <name type="scientific">Microlunatus endophyticus</name>
    <dbReference type="NCBI Taxonomy" id="1716077"/>
    <lineage>
        <taxon>Bacteria</taxon>
        <taxon>Bacillati</taxon>
        <taxon>Actinomycetota</taxon>
        <taxon>Actinomycetes</taxon>
        <taxon>Propionibacteriales</taxon>
        <taxon>Propionibacteriaceae</taxon>
        <taxon>Microlunatus</taxon>
    </lineage>
</organism>
<dbReference type="EMBL" id="BMMZ01000002">
    <property type="protein sequence ID" value="GGL55328.1"/>
    <property type="molecule type" value="Genomic_DNA"/>
</dbReference>
<comment type="caution">
    <text evidence="1">The sequence shown here is derived from an EMBL/GenBank/DDBJ whole genome shotgun (WGS) entry which is preliminary data.</text>
</comment>
<proteinExistence type="predicted"/>
<name>A0A917S5S5_9ACTN</name>